<evidence type="ECO:0000313" key="1">
    <source>
        <dbReference type="EMBL" id="SHE89238.1"/>
    </source>
</evidence>
<protein>
    <submittedName>
        <fullName evidence="1">Uncharacterized protein</fullName>
    </submittedName>
</protein>
<dbReference type="AlphaFoldDB" id="A0A1M4X6Z7"/>
<keyword evidence="2" id="KW-1185">Reference proteome</keyword>
<reference evidence="2" key="1">
    <citation type="submission" date="2016-11" db="EMBL/GenBank/DDBJ databases">
        <authorList>
            <person name="Varghese N."/>
            <person name="Submissions S."/>
        </authorList>
    </citation>
    <scope>NUCLEOTIDE SEQUENCE [LARGE SCALE GENOMIC DNA]</scope>
    <source>
        <strain evidence="2">DSM 19514</strain>
    </source>
</reference>
<name>A0A1M4X6Z7_9ACTN</name>
<accession>A0A1M4X6Z7</accession>
<sequence length="116" mass="13121">MRCKAQLSVFTADLVFRLISYHQSDIVPSDRYIPSRHHVSRTSVDGLGGLGCQNRYLAGAPPGTRTHNLRVKSYIHQQSFDVSKRINALQSVVVRPFNTRGHSLTYENVGRNVRKN</sequence>
<evidence type="ECO:0000313" key="2">
    <source>
        <dbReference type="Proteomes" id="UP000184295"/>
    </source>
</evidence>
<dbReference type="EMBL" id="FQUL01000034">
    <property type="protein sequence ID" value="SHE89238.1"/>
    <property type="molecule type" value="Genomic_DNA"/>
</dbReference>
<dbReference type="Proteomes" id="UP000184295">
    <property type="component" value="Unassembled WGS sequence"/>
</dbReference>
<gene>
    <name evidence="1" type="ORF">SAMN02745225_01921</name>
</gene>
<proteinExistence type="predicted"/>
<organism evidence="1 2">
    <name type="scientific">Ferrithrix thermotolerans DSM 19514</name>
    <dbReference type="NCBI Taxonomy" id="1121881"/>
    <lineage>
        <taxon>Bacteria</taxon>
        <taxon>Bacillati</taxon>
        <taxon>Actinomycetota</taxon>
        <taxon>Acidimicrobiia</taxon>
        <taxon>Acidimicrobiales</taxon>
        <taxon>Acidimicrobiaceae</taxon>
        <taxon>Ferrithrix</taxon>
    </lineage>
</organism>